<protein>
    <submittedName>
        <fullName evidence="1">Uncharacterized protein</fullName>
    </submittedName>
</protein>
<accession>A0ABY8EVC3</accession>
<sequence length="281" mass="30971">MSDTSSIATAATLVDVDLKELAKSGTLLEEPVLLVTRLRLRGSSKLPYLLTTPQGHRAGMISPNGIVQDPETKRVTGFNYTLLGANDQPLFEVHRNGDLRQSDTGICAPGSREPLARITMHFTRGRRQYDVYDNRGAQGGVSKPFASAEVRSSEEHYVFKNAAGEVIAGAENMHQYYTWMQRKLSSLPKPYMLYYADPSAVPALQLPIKSRKDTTLNFHEVRASKVHGTPVQHSLPAGDEQRAFVLIAQFLIEVDREGVLCQPNEMDQGRAVFAVSAIAGM</sequence>
<keyword evidence="2" id="KW-1185">Reference proteome</keyword>
<reference evidence="1 2" key="1">
    <citation type="journal article" date="2020" name="Elife">
        <title>Loss of centromere function drives karyotype evolution in closely related Malassezia species.</title>
        <authorList>
            <person name="Sankaranarayanan S.R."/>
            <person name="Ianiri G."/>
            <person name="Coelho M.A."/>
            <person name="Reza M.H."/>
            <person name="Thimmappa B.C."/>
            <person name="Ganguly P."/>
            <person name="Vadnala R.N."/>
            <person name="Sun S."/>
            <person name="Siddharthan R."/>
            <person name="Tellgren-Roth C."/>
            <person name="Dawson T.L."/>
            <person name="Heitman J."/>
            <person name="Sanyal K."/>
        </authorList>
    </citation>
    <scope>NUCLEOTIDE SEQUENCE [LARGE SCALE GENOMIC DNA]</scope>
    <source>
        <strain evidence="1">CBS14141</strain>
    </source>
</reference>
<gene>
    <name evidence="1" type="ORF">GLX27_004236</name>
</gene>
<name>A0ABY8EVC3_MALFU</name>
<proteinExistence type="predicted"/>
<dbReference type="EMBL" id="CP046238">
    <property type="protein sequence ID" value="WFD49553.1"/>
    <property type="molecule type" value="Genomic_DNA"/>
</dbReference>
<organism evidence="1 2">
    <name type="scientific">Malassezia furfur</name>
    <name type="common">Pityriasis versicolor infection agent</name>
    <name type="synonym">Pityrosporum furfur</name>
    <dbReference type="NCBI Taxonomy" id="55194"/>
    <lineage>
        <taxon>Eukaryota</taxon>
        <taxon>Fungi</taxon>
        <taxon>Dikarya</taxon>
        <taxon>Basidiomycota</taxon>
        <taxon>Ustilaginomycotina</taxon>
        <taxon>Malasseziomycetes</taxon>
        <taxon>Malasseziales</taxon>
        <taxon>Malasseziaceae</taxon>
        <taxon>Malassezia</taxon>
    </lineage>
</organism>
<evidence type="ECO:0000313" key="2">
    <source>
        <dbReference type="Proteomes" id="UP000818624"/>
    </source>
</evidence>
<evidence type="ECO:0000313" key="1">
    <source>
        <dbReference type="EMBL" id="WFD49553.1"/>
    </source>
</evidence>
<dbReference type="Proteomes" id="UP000818624">
    <property type="component" value="Chromosome 5"/>
</dbReference>